<dbReference type="EMBL" id="WPCU01000008">
    <property type="protein sequence ID" value="MVA76826.1"/>
    <property type="molecule type" value="Genomic_DNA"/>
</dbReference>
<protein>
    <submittedName>
        <fullName evidence="2">Uncharacterized protein</fullName>
    </submittedName>
</protein>
<keyword evidence="1" id="KW-1133">Transmembrane helix</keyword>
<feature type="transmembrane region" description="Helical" evidence="1">
    <location>
        <begin position="12"/>
        <end position="34"/>
    </location>
</feature>
<evidence type="ECO:0000313" key="3">
    <source>
        <dbReference type="Proteomes" id="UP000435304"/>
    </source>
</evidence>
<dbReference type="AlphaFoldDB" id="A0A6A9UV49"/>
<proteinExistence type="predicted"/>
<keyword evidence="1" id="KW-0812">Transmembrane</keyword>
<feature type="transmembrane region" description="Helical" evidence="1">
    <location>
        <begin position="46"/>
        <end position="64"/>
    </location>
</feature>
<dbReference type="RefSeq" id="WP_197430128.1">
    <property type="nucleotide sequence ID" value="NZ_WPCU01000008.1"/>
</dbReference>
<organism evidence="2 3">
    <name type="scientific">Auraticoccus cholistanensis</name>
    <dbReference type="NCBI Taxonomy" id="2656650"/>
    <lineage>
        <taxon>Bacteria</taxon>
        <taxon>Bacillati</taxon>
        <taxon>Actinomycetota</taxon>
        <taxon>Actinomycetes</taxon>
        <taxon>Propionibacteriales</taxon>
        <taxon>Propionibacteriaceae</taxon>
        <taxon>Auraticoccus</taxon>
    </lineage>
</organism>
<feature type="transmembrane region" description="Helical" evidence="1">
    <location>
        <begin position="71"/>
        <end position="92"/>
    </location>
</feature>
<accession>A0A6A9UV49</accession>
<name>A0A6A9UV49_9ACTN</name>
<gene>
    <name evidence="2" type="ORF">GC722_12445</name>
</gene>
<feature type="transmembrane region" description="Helical" evidence="1">
    <location>
        <begin position="112"/>
        <end position="140"/>
    </location>
</feature>
<dbReference type="Proteomes" id="UP000435304">
    <property type="component" value="Unassembled WGS sequence"/>
</dbReference>
<keyword evidence="3" id="KW-1185">Reference proteome</keyword>
<sequence>MHPTPPAAGPREALGLPPAALVGLAAVGLPGAVLRQLHLVGDDGPVPLLLAVGPVVLWIAVAVVRRVPNPFLAVLVTGTLLGVMTVVSHQLLWEASFRGTPPAIGVGPAATVLPRVGAVLGGLSAGAVTGAVGGLVAWGLQRLSSVGRR</sequence>
<evidence type="ECO:0000256" key="1">
    <source>
        <dbReference type="SAM" id="Phobius"/>
    </source>
</evidence>
<comment type="caution">
    <text evidence="2">The sequence shown here is derived from an EMBL/GenBank/DDBJ whole genome shotgun (WGS) entry which is preliminary data.</text>
</comment>
<keyword evidence="1" id="KW-0472">Membrane</keyword>
<reference evidence="2 3" key="1">
    <citation type="submission" date="2019-12" db="EMBL/GenBank/DDBJ databases">
        <title>Auraticoccus cholistani sp. nov., an actinomycete isolated from soil of Cholistan desert.</title>
        <authorList>
            <person name="Cheema M.T."/>
        </authorList>
    </citation>
    <scope>NUCLEOTIDE SEQUENCE [LARGE SCALE GENOMIC DNA]</scope>
    <source>
        <strain evidence="2 3">F435</strain>
    </source>
</reference>
<evidence type="ECO:0000313" key="2">
    <source>
        <dbReference type="EMBL" id="MVA76826.1"/>
    </source>
</evidence>